<proteinExistence type="predicted"/>
<dbReference type="EMBL" id="LDOU01000001">
    <property type="protein sequence ID" value="KLV11731.1"/>
    <property type="molecule type" value="Genomic_DNA"/>
</dbReference>
<keyword evidence="2" id="KW-1185">Reference proteome</keyword>
<gene>
    <name evidence="1" type="ORF">ABT57_00280</name>
</gene>
<protein>
    <submittedName>
        <fullName evidence="1">Uncharacterized protein</fullName>
    </submittedName>
</protein>
<sequence>MTGGQLPRKVGQGKETLKQAGCLLVRMTKDSFRKRQGPRRNRAKEVLRDGVGPLRMSYQELLQDEGKGHLQDGLRA</sequence>
<dbReference type="AlphaFoldDB" id="A0A0J1HJI5"/>
<dbReference type="Proteomes" id="UP000035909">
    <property type="component" value="Unassembled WGS sequence"/>
</dbReference>
<evidence type="ECO:0000313" key="1">
    <source>
        <dbReference type="EMBL" id="KLV11731.1"/>
    </source>
</evidence>
<name>A0A0J1HJI5_9GAMM</name>
<organism evidence="1 2">
    <name type="scientific">Photobacterium ganghwense</name>
    <dbReference type="NCBI Taxonomy" id="320778"/>
    <lineage>
        <taxon>Bacteria</taxon>
        <taxon>Pseudomonadati</taxon>
        <taxon>Pseudomonadota</taxon>
        <taxon>Gammaproteobacteria</taxon>
        <taxon>Vibrionales</taxon>
        <taxon>Vibrionaceae</taxon>
        <taxon>Photobacterium</taxon>
    </lineage>
</organism>
<evidence type="ECO:0000313" key="2">
    <source>
        <dbReference type="Proteomes" id="UP000035909"/>
    </source>
</evidence>
<reference evidence="1 2" key="1">
    <citation type="submission" date="2015-05" db="EMBL/GenBank/DDBJ databases">
        <title>Photobacterium galathea sp. nov.</title>
        <authorList>
            <person name="Machado H."/>
            <person name="Gram L."/>
        </authorList>
    </citation>
    <scope>NUCLEOTIDE SEQUENCE [LARGE SCALE GENOMIC DNA]</scope>
    <source>
        <strain evidence="1 2">DSM 22954</strain>
    </source>
</reference>
<accession>A0A0J1HJI5</accession>
<comment type="caution">
    <text evidence="1">The sequence shown here is derived from an EMBL/GenBank/DDBJ whole genome shotgun (WGS) entry which is preliminary data.</text>
</comment>
<dbReference type="PATRIC" id="fig|320778.3.peg.58"/>